<evidence type="ECO:0000313" key="3">
    <source>
        <dbReference type="EMBL" id="OAY76374.1"/>
    </source>
</evidence>
<reference evidence="3 4" key="1">
    <citation type="journal article" date="2016" name="DNA Res.">
        <title>The draft genome of MD-2 pineapple using hybrid error correction of long reads.</title>
        <authorList>
            <person name="Redwan R.M."/>
            <person name="Saidin A."/>
            <person name="Kumar S.V."/>
        </authorList>
    </citation>
    <scope>NUCLEOTIDE SEQUENCE [LARGE SCALE GENOMIC DNA]</scope>
    <source>
        <strain evidence="4">cv. MD2</strain>
        <tissue evidence="3">Leaf</tissue>
    </source>
</reference>
<dbReference type="PANTHER" id="PTHR31315">
    <property type="entry name" value="PROTEIN SIP5"/>
    <property type="match status" value="1"/>
</dbReference>
<dbReference type="GO" id="GO:0005737">
    <property type="term" value="C:cytoplasm"/>
    <property type="evidence" value="ECO:0007669"/>
    <property type="project" value="TreeGrafter"/>
</dbReference>
<protein>
    <submittedName>
        <fullName evidence="3">Protein SIP5</fullName>
    </submittedName>
</protein>
<keyword evidence="1" id="KW-0863">Zinc-finger</keyword>
<sequence length="433" mass="48043">MGNKIGRRRQVVDEKYTRPQGLYEHRDIDQKKLRKLILESKLAPCYPGDDECSLDLDECPICFLCYLQYYPSLNRSKCCMKGICTECFLQMKPPHSTRPTQCPFCKTSNYAVEYRGVRTKEEKSMEQVEEQKVIEAQIRMRQQELQDEAEKVKRKQAKCSSSRTLVPAEVEYRDMCSTSLSVPSFRCTTQDNEFVSPQPPFSAPASTRPSHSRHNWDDNFDLDLEDIMVNEAILLSIQEQGGNSGTPACSGNMLLPPPPPPPPFPQHYSSLTVTPIEASPGGFGCAVAALAGHQHINGNYPIMVSNTSSAFDMLRHSSGIPTIDPSTMENDSPTSWAGVSPNCGGEIVVREEGDCSSDQWSVVAEAGTSYAPSDIMPDAIGPATPFSLPEGVNMVAGHHHFFPESVEEQMMFAMAVSLAEARARTSTPELRWM</sequence>
<proteinExistence type="predicted"/>
<evidence type="ECO:0000256" key="1">
    <source>
        <dbReference type="PROSITE-ProRule" id="PRU00175"/>
    </source>
</evidence>
<dbReference type="EMBL" id="LSRQ01001821">
    <property type="protein sequence ID" value="OAY76374.1"/>
    <property type="molecule type" value="Genomic_DNA"/>
</dbReference>
<dbReference type="Proteomes" id="UP000092600">
    <property type="component" value="Unassembled WGS sequence"/>
</dbReference>
<dbReference type="AlphaFoldDB" id="A0A199VGZ2"/>
<evidence type="ECO:0000259" key="2">
    <source>
        <dbReference type="PROSITE" id="PS50089"/>
    </source>
</evidence>
<evidence type="ECO:0000313" key="4">
    <source>
        <dbReference type="Proteomes" id="UP000092600"/>
    </source>
</evidence>
<dbReference type="PROSITE" id="PS50089">
    <property type="entry name" value="ZF_RING_2"/>
    <property type="match status" value="1"/>
</dbReference>
<keyword evidence="1" id="KW-0862">Zinc</keyword>
<accession>A0A199VGZ2</accession>
<keyword evidence="1" id="KW-0479">Metal-binding</keyword>
<dbReference type="STRING" id="4615.A0A199VGZ2"/>
<feature type="domain" description="RING-type" evidence="2">
    <location>
        <begin position="59"/>
        <end position="106"/>
    </location>
</feature>
<dbReference type="InterPro" id="IPR001841">
    <property type="entry name" value="Znf_RING"/>
</dbReference>
<name>A0A199VGZ2_ANACO</name>
<comment type="caution">
    <text evidence="3">The sequence shown here is derived from an EMBL/GenBank/DDBJ whole genome shotgun (WGS) entry which is preliminary data.</text>
</comment>
<organism evidence="3 4">
    <name type="scientific">Ananas comosus</name>
    <name type="common">Pineapple</name>
    <name type="synonym">Ananas ananas</name>
    <dbReference type="NCBI Taxonomy" id="4615"/>
    <lineage>
        <taxon>Eukaryota</taxon>
        <taxon>Viridiplantae</taxon>
        <taxon>Streptophyta</taxon>
        <taxon>Embryophyta</taxon>
        <taxon>Tracheophyta</taxon>
        <taxon>Spermatophyta</taxon>
        <taxon>Magnoliopsida</taxon>
        <taxon>Liliopsida</taxon>
        <taxon>Poales</taxon>
        <taxon>Bromeliaceae</taxon>
        <taxon>Bromelioideae</taxon>
        <taxon>Ananas</taxon>
    </lineage>
</organism>
<dbReference type="InterPro" id="IPR039301">
    <property type="entry name" value="Sip5/DA2"/>
</dbReference>
<dbReference type="PANTHER" id="PTHR31315:SF1">
    <property type="entry name" value="PROTEIN SIP5"/>
    <property type="match status" value="1"/>
</dbReference>
<dbReference type="GO" id="GO:0008270">
    <property type="term" value="F:zinc ion binding"/>
    <property type="evidence" value="ECO:0007669"/>
    <property type="project" value="UniProtKB-KW"/>
</dbReference>
<gene>
    <name evidence="3" type="ORF">ACMD2_07552</name>
</gene>